<dbReference type="InterPro" id="IPR013083">
    <property type="entry name" value="Znf_RING/FYVE/PHD"/>
</dbReference>
<keyword evidence="4" id="KW-0479">Metal-binding</keyword>
<keyword evidence="8" id="KW-0560">Oxidoreductase</keyword>
<comment type="cofactor">
    <cofactor evidence="1">
        <name>L-ascorbate</name>
        <dbReference type="ChEBI" id="CHEBI:38290"/>
    </cofactor>
</comment>
<dbReference type="InterPro" id="IPR018957">
    <property type="entry name" value="Znf_C3HC4_RING-type"/>
</dbReference>
<dbReference type="PROSITE" id="PS50089">
    <property type="entry name" value="ZF_RING_2"/>
    <property type="match status" value="1"/>
</dbReference>
<evidence type="ECO:0000256" key="4">
    <source>
        <dbReference type="ARBA" id="ARBA00022723"/>
    </source>
</evidence>
<dbReference type="InterPro" id="IPR001841">
    <property type="entry name" value="Znf_RING"/>
</dbReference>
<evidence type="ECO:0000259" key="15">
    <source>
        <dbReference type="PROSITE" id="PS51670"/>
    </source>
</evidence>
<dbReference type="EMBL" id="CM010716">
    <property type="protein sequence ID" value="RZC52423.1"/>
    <property type="molecule type" value="Genomic_DNA"/>
</dbReference>
<evidence type="ECO:0000259" key="14">
    <source>
        <dbReference type="PROSITE" id="PS51471"/>
    </source>
</evidence>
<evidence type="ECO:0000259" key="13">
    <source>
        <dbReference type="PROSITE" id="PS50234"/>
    </source>
</evidence>
<dbReference type="InterPro" id="IPR032838">
    <property type="entry name" value="Vwaint_dom"/>
</dbReference>
<evidence type="ECO:0000256" key="1">
    <source>
        <dbReference type="ARBA" id="ARBA00001961"/>
    </source>
</evidence>
<reference evidence="16 17" key="1">
    <citation type="journal article" date="2018" name="Science">
        <title>The opium poppy genome and morphinan production.</title>
        <authorList>
            <person name="Guo L."/>
            <person name="Winzer T."/>
            <person name="Yang X."/>
            <person name="Li Y."/>
            <person name="Ning Z."/>
            <person name="He Z."/>
            <person name="Teodor R."/>
            <person name="Lu Y."/>
            <person name="Bowser T.A."/>
            <person name="Graham I.A."/>
            <person name="Ye K."/>
        </authorList>
    </citation>
    <scope>NUCLEOTIDE SEQUENCE [LARGE SCALE GENOMIC DNA]</scope>
    <source>
        <strain evidence="17">cv. HN1</strain>
        <tissue evidence="16">Leaves</tissue>
    </source>
</reference>
<dbReference type="Proteomes" id="UP000316621">
    <property type="component" value="Chromosome 2"/>
</dbReference>
<name>A0A4Y7IU54_PAPSO</name>
<keyword evidence="6" id="KW-0862">Zinc</keyword>
<keyword evidence="9" id="KW-0408">Iron</keyword>
<dbReference type="GO" id="GO:0005506">
    <property type="term" value="F:iron ion binding"/>
    <property type="evidence" value="ECO:0007669"/>
    <property type="project" value="InterPro"/>
</dbReference>
<dbReference type="SMART" id="SM00327">
    <property type="entry name" value="VWA"/>
    <property type="match status" value="1"/>
</dbReference>
<evidence type="ECO:0000313" key="16">
    <source>
        <dbReference type="EMBL" id="RZC52423.1"/>
    </source>
</evidence>
<dbReference type="Gene3D" id="3.30.40.10">
    <property type="entry name" value="Zinc/RING finger domain, C3HC4 (zinc finger)"/>
    <property type="match status" value="1"/>
</dbReference>
<dbReference type="Gene3D" id="3.40.50.410">
    <property type="entry name" value="von Willebrand factor, type A domain"/>
    <property type="match status" value="1"/>
</dbReference>
<dbReference type="InterPro" id="IPR036465">
    <property type="entry name" value="vWFA_dom_sf"/>
</dbReference>
<accession>A0A4Y7IU54</accession>
<evidence type="ECO:0000313" key="17">
    <source>
        <dbReference type="Proteomes" id="UP000316621"/>
    </source>
</evidence>
<feature type="domain" description="VWFA" evidence="13">
    <location>
        <begin position="460"/>
        <end position="628"/>
    </location>
</feature>
<organism evidence="16 17">
    <name type="scientific">Papaver somniferum</name>
    <name type="common">Opium poppy</name>
    <dbReference type="NCBI Taxonomy" id="3469"/>
    <lineage>
        <taxon>Eukaryota</taxon>
        <taxon>Viridiplantae</taxon>
        <taxon>Streptophyta</taxon>
        <taxon>Embryophyta</taxon>
        <taxon>Tracheophyta</taxon>
        <taxon>Spermatophyta</taxon>
        <taxon>Magnoliopsida</taxon>
        <taxon>Ranunculales</taxon>
        <taxon>Papaveraceae</taxon>
        <taxon>Papaveroideae</taxon>
        <taxon>Papaver</taxon>
    </lineage>
</organism>
<feature type="domain" description="RING-type" evidence="12">
    <location>
        <begin position="276"/>
        <end position="323"/>
    </location>
</feature>
<protein>
    <recommendedName>
        <fullName evidence="3">procollagen-proline 4-dioxygenase</fullName>
        <ecNumber evidence="3">1.14.11.2</ecNumber>
    </recommendedName>
</protein>
<evidence type="ECO:0000256" key="6">
    <source>
        <dbReference type="ARBA" id="ARBA00022833"/>
    </source>
</evidence>
<dbReference type="Pfam" id="PF00092">
    <property type="entry name" value="VWA"/>
    <property type="match status" value="1"/>
</dbReference>
<evidence type="ECO:0000256" key="5">
    <source>
        <dbReference type="ARBA" id="ARBA00022771"/>
    </source>
</evidence>
<dbReference type="PANTHER" id="PTHR10579:SF43">
    <property type="entry name" value="ZINC FINGER (C3HC4-TYPE RING FINGER) FAMILY PROTEIN"/>
    <property type="match status" value="1"/>
</dbReference>
<comment type="similarity">
    <text evidence="2">Belongs to the P4HA family.</text>
</comment>
<proteinExistence type="inferred from homology"/>
<evidence type="ECO:0000256" key="8">
    <source>
        <dbReference type="ARBA" id="ARBA00023002"/>
    </source>
</evidence>
<feature type="chain" id="PRO_5021413989" description="procollagen-proline 4-dioxygenase" evidence="11">
    <location>
        <begin position="26"/>
        <end position="885"/>
    </location>
</feature>
<dbReference type="GO" id="GO:0004656">
    <property type="term" value="F:procollagen-proline 4-dioxygenase activity"/>
    <property type="evidence" value="ECO:0007669"/>
    <property type="project" value="UniProtKB-EC"/>
</dbReference>
<dbReference type="PROSITE" id="PS51471">
    <property type="entry name" value="FE2OG_OXY"/>
    <property type="match status" value="1"/>
</dbReference>
<keyword evidence="17" id="KW-1185">Reference proteome</keyword>
<sequence>MMIQSSTLIISLLCIILSVFQTCYSVSTGTIIQPSKSRQISWKPRAFVYEGFLTEEECDHLIALAKTELKRSVVANSESGDSMLSEVRTSSGTFIENGEDIQVLKYEEGQKYDAHYDYFSDPVNIVRGGHRLATVLMYLSDVQKGGETVFPNAEELPQRGSHDKDDLSDCAKKGIAVKPRKGDALLFFNLYPTAVPDTMSLHGGCPVLEGEKWSATKWIHVDSFDKIVGSGGGKCSDDNDRCEQWAALGECTKNPEYMVGSTDIPGSCRRSCKRICTLCDGALKAGSGSVTRAIFSAECSHSFHFTCITSYVKHGNHVCPICDVEWKDIPSHAPIAKPTNGTTRVVPILTWPSHIKATSGTLPCIPSQTNSNRSITSNSQSSEPFHFNDDDPLDFQFKFPSNDKSIIRSIDIKTSTELSAVRRSISQKNFHVLINLKAHVTDMNQVNSDIPSPTRRAPVDLVTVLDVSGSMTGTKILLLKRAMGFVIENLGPFDRLSVITFSSNARRLFPLLLMDDSGKQHALQAVNCLFAGGETNISEGLKKGAQVMEDRRHKNPVCSIMLLSDGQETVKNRIHLQEKLRLKIPVHTFGFGEDHDPITLHSIAEGSKGTFSFIENEGLIQDAFAQCIGGLLGVVAQDLQVHIQSLQLDLCLSQLKAGSYSSNISCDNQIGFVDIGELYADEERDVLVLVNIPSVEDKDSGNQMKLVSVRCTYRDPFTKESMATDAIEVKIYRPRSLIEDLVVSVEVDRQKNRFRAAEAMRFARAAADKGDLPNARAIIDRCRMWISESASMRAGDKLCVALDAELQEVWSRMGSKKIYESTGRGYILSGMSAHSMQKATARGDSTETSSPVHAYQTPPMFEMLKLSRMSLPNFLRPKKTQPKYI</sequence>
<dbReference type="InterPro" id="IPR002035">
    <property type="entry name" value="VWF_A"/>
</dbReference>
<feature type="signal peptide" evidence="11">
    <location>
        <begin position="1"/>
        <end position="25"/>
    </location>
</feature>
<evidence type="ECO:0000256" key="10">
    <source>
        <dbReference type="PROSITE-ProRule" id="PRU00175"/>
    </source>
</evidence>
<evidence type="ECO:0000256" key="3">
    <source>
        <dbReference type="ARBA" id="ARBA00012269"/>
    </source>
</evidence>
<gene>
    <name evidence="16" type="ORF">C5167_020846</name>
</gene>
<dbReference type="SUPFAM" id="SSF53300">
    <property type="entry name" value="vWA-like"/>
    <property type="match status" value="1"/>
</dbReference>
<dbReference type="AlphaFoldDB" id="A0A4Y7IU54"/>
<dbReference type="Gramene" id="RZC52423">
    <property type="protein sequence ID" value="RZC52423"/>
    <property type="gene ID" value="C5167_020846"/>
</dbReference>
<evidence type="ECO:0000256" key="9">
    <source>
        <dbReference type="ARBA" id="ARBA00023004"/>
    </source>
</evidence>
<feature type="domain" description="ShKT" evidence="15">
    <location>
        <begin position="235"/>
        <end position="279"/>
    </location>
</feature>
<dbReference type="SUPFAM" id="SSF57850">
    <property type="entry name" value="RING/U-box"/>
    <property type="match status" value="1"/>
</dbReference>
<dbReference type="InterPro" id="IPR005123">
    <property type="entry name" value="Oxoglu/Fe-dep_dioxygenase_dom"/>
</dbReference>
<dbReference type="GO" id="GO:0008270">
    <property type="term" value="F:zinc ion binding"/>
    <property type="evidence" value="ECO:0007669"/>
    <property type="project" value="UniProtKB-KW"/>
</dbReference>
<dbReference type="PROSITE" id="PS51670">
    <property type="entry name" value="SHKT"/>
    <property type="match status" value="1"/>
</dbReference>
<keyword evidence="11" id="KW-0732">Signal</keyword>
<feature type="domain" description="Fe2OG dioxygenase" evidence="14">
    <location>
        <begin position="97"/>
        <end position="221"/>
    </location>
</feature>
<dbReference type="PROSITE" id="PS50234">
    <property type="entry name" value="VWFA"/>
    <property type="match status" value="1"/>
</dbReference>
<dbReference type="GO" id="GO:0031418">
    <property type="term" value="F:L-ascorbic acid binding"/>
    <property type="evidence" value="ECO:0007669"/>
    <property type="project" value="InterPro"/>
</dbReference>
<evidence type="ECO:0000259" key="12">
    <source>
        <dbReference type="PROSITE" id="PS50089"/>
    </source>
</evidence>
<dbReference type="SMART" id="SM00184">
    <property type="entry name" value="RING"/>
    <property type="match status" value="1"/>
</dbReference>
<dbReference type="InterPro" id="IPR006620">
    <property type="entry name" value="Pro_4_hyd_alph"/>
</dbReference>
<dbReference type="EC" id="1.14.11.2" evidence="3"/>
<dbReference type="CDD" id="cd01466">
    <property type="entry name" value="vWA_C3HC4_type"/>
    <property type="match status" value="1"/>
</dbReference>
<dbReference type="Pfam" id="PF13640">
    <property type="entry name" value="2OG-FeII_Oxy_3"/>
    <property type="match status" value="1"/>
</dbReference>
<evidence type="ECO:0000256" key="2">
    <source>
        <dbReference type="ARBA" id="ARBA00006511"/>
    </source>
</evidence>
<dbReference type="InterPro" id="IPR044862">
    <property type="entry name" value="Pro_4_hyd_alph_FE2OG_OXY"/>
</dbReference>
<dbReference type="PANTHER" id="PTHR10579">
    <property type="entry name" value="CALCIUM-ACTIVATED CHLORIDE CHANNEL REGULATOR"/>
    <property type="match status" value="1"/>
</dbReference>
<dbReference type="SMART" id="SM00702">
    <property type="entry name" value="P4Hc"/>
    <property type="match status" value="1"/>
</dbReference>
<evidence type="ECO:0000256" key="7">
    <source>
        <dbReference type="ARBA" id="ARBA00022964"/>
    </source>
</evidence>
<dbReference type="Pfam" id="PF00097">
    <property type="entry name" value="zf-C3HC4"/>
    <property type="match status" value="1"/>
</dbReference>
<keyword evidence="5 10" id="KW-0863">Zinc-finger</keyword>
<evidence type="ECO:0000256" key="11">
    <source>
        <dbReference type="SAM" id="SignalP"/>
    </source>
</evidence>
<dbReference type="InterPro" id="IPR051266">
    <property type="entry name" value="CLCR"/>
</dbReference>
<dbReference type="Pfam" id="PF14624">
    <property type="entry name" value="Vwaint"/>
    <property type="match status" value="1"/>
</dbReference>
<keyword evidence="7" id="KW-0223">Dioxygenase</keyword>
<dbReference type="Gene3D" id="2.60.120.620">
    <property type="entry name" value="q2cbj1_9rhob like domain"/>
    <property type="match status" value="1"/>
</dbReference>
<dbReference type="InterPro" id="IPR003582">
    <property type="entry name" value="ShKT_dom"/>
</dbReference>